<accession>A0ABX6SWY3</accession>
<dbReference type="CDD" id="cd04673">
    <property type="entry name" value="NUDIX_ADPRase"/>
    <property type="match status" value="1"/>
</dbReference>
<sequence length="138" mass="14735">MDGMSEPTVLAAGAVIVDPAGRLLLVRRGHDPGRGLWSVPGGKVEPGETLAEATAREVLEETGLDVTVGRELWVARVPTGDGREYEIHDFVARVVGGTLRAADDADDAAWFEPGQLERLPLVDTLLDHLRRAGFVADG</sequence>
<reference evidence="4 5" key="1">
    <citation type="submission" date="2020-08" db="EMBL/GenBank/DDBJ databases">
        <title>Novel species in genus Aeromicrobium.</title>
        <authorList>
            <person name="Zhang G."/>
        </authorList>
    </citation>
    <scope>NUCLEOTIDE SEQUENCE [LARGE SCALE GENOMIC DNA]</scope>
    <source>
        <strain evidence="5">zg-629</strain>
    </source>
</reference>
<dbReference type="Proteomes" id="UP000515871">
    <property type="component" value="Chromosome"/>
</dbReference>
<dbReference type="PRINTS" id="PR00502">
    <property type="entry name" value="NUDIXFAMILY"/>
</dbReference>
<protein>
    <submittedName>
        <fullName evidence="4">NUDIX domain-containing protein</fullName>
    </submittedName>
</protein>
<dbReference type="EMBL" id="CP060587">
    <property type="protein sequence ID" value="QNL95926.1"/>
    <property type="molecule type" value="Genomic_DNA"/>
</dbReference>
<dbReference type="InterPro" id="IPR015797">
    <property type="entry name" value="NUDIX_hydrolase-like_dom_sf"/>
</dbReference>
<comment type="cofactor">
    <cofactor evidence="1">
        <name>Mg(2+)</name>
        <dbReference type="ChEBI" id="CHEBI:18420"/>
    </cofactor>
</comment>
<dbReference type="PROSITE" id="PS51462">
    <property type="entry name" value="NUDIX"/>
    <property type="match status" value="1"/>
</dbReference>
<feature type="domain" description="Nudix hydrolase" evidence="3">
    <location>
        <begin position="7"/>
        <end position="134"/>
    </location>
</feature>
<proteinExistence type="predicted"/>
<dbReference type="InterPro" id="IPR000086">
    <property type="entry name" value="NUDIX_hydrolase_dom"/>
</dbReference>
<organism evidence="4 5">
    <name type="scientific">Aeromicrobium senzhongii</name>
    <dbReference type="NCBI Taxonomy" id="2663859"/>
    <lineage>
        <taxon>Bacteria</taxon>
        <taxon>Bacillati</taxon>
        <taxon>Actinomycetota</taxon>
        <taxon>Actinomycetes</taxon>
        <taxon>Propionibacteriales</taxon>
        <taxon>Nocardioidaceae</taxon>
        <taxon>Aeromicrobium</taxon>
    </lineage>
</organism>
<dbReference type="Gene3D" id="3.90.79.10">
    <property type="entry name" value="Nucleoside Triphosphate Pyrophosphohydrolase"/>
    <property type="match status" value="1"/>
</dbReference>
<dbReference type="PANTHER" id="PTHR43046:SF14">
    <property type="entry name" value="MUTT_NUDIX FAMILY PROTEIN"/>
    <property type="match status" value="1"/>
</dbReference>
<evidence type="ECO:0000313" key="5">
    <source>
        <dbReference type="Proteomes" id="UP000515871"/>
    </source>
</evidence>
<keyword evidence="2" id="KW-0378">Hydrolase</keyword>
<dbReference type="SUPFAM" id="SSF55811">
    <property type="entry name" value="Nudix"/>
    <property type="match status" value="1"/>
</dbReference>
<dbReference type="PANTHER" id="PTHR43046">
    <property type="entry name" value="GDP-MANNOSE MANNOSYL HYDROLASE"/>
    <property type="match status" value="1"/>
</dbReference>
<name>A0ABX6SWY3_9ACTN</name>
<evidence type="ECO:0000313" key="4">
    <source>
        <dbReference type="EMBL" id="QNL95926.1"/>
    </source>
</evidence>
<dbReference type="Pfam" id="PF00293">
    <property type="entry name" value="NUDIX"/>
    <property type="match status" value="1"/>
</dbReference>
<gene>
    <name evidence="4" type="ORF">H9L21_07700</name>
</gene>
<evidence type="ECO:0000259" key="3">
    <source>
        <dbReference type="PROSITE" id="PS51462"/>
    </source>
</evidence>
<evidence type="ECO:0000256" key="1">
    <source>
        <dbReference type="ARBA" id="ARBA00001946"/>
    </source>
</evidence>
<evidence type="ECO:0000256" key="2">
    <source>
        <dbReference type="ARBA" id="ARBA00022801"/>
    </source>
</evidence>
<keyword evidence="5" id="KW-1185">Reference proteome</keyword>
<dbReference type="InterPro" id="IPR020476">
    <property type="entry name" value="Nudix_hydrolase"/>
</dbReference>